<dbReference type="PANTHER" id="PTHR11592">
    <property type="entry name" value="GLUTATHIONE PEROXIDASE"/>
    <property type="match status" value="1"/>
</dbReference>
<dbReference type="RefSeq" id="WP_009603507.1">
    <property type="nucleotide sequence ID" value="NZ_AEIU01000123.1"/>
</dbReference>
<organism evidence="6 7">
    <name type="scientific">Vibrio caribbeanicus ATCC BAA-2122</name>
    <dbReference type="NCBI Taxonomy" id="796620"/>
    <lineage>
        <taxon>Bacteria</taxon>
        <taxon>Pseudomonadati</taxon>
        <taxon>Pseudomonadota</taxon>
        <taxon>Gammaproteobacteria</taxon>
        <taxon>Vibrionales</taxon>
        <taxon>Vibrionaceae</taxon>
        <taxon>Vibrio</taxon>
    </lineage>
</organism>
<comment type="similarity">
    <text evidence="1 5">Belongs to the glutathione peroxidase family.</text>
</comment>
<dbReference type="OrthoDB" id="9785502at2"/>
<dbReference type="PROSITE" id="PS51355">
    <property type="entry name" value="GLUTATHIONE_PEROXID_3"/>
    <property type="match status" value="1"/>
</dbReference>
<dbReference type="STRING" id="796620.VIBC2010_03205"/>
<comment type="caution">
    <text evidence="6">The sequence shown here is derived from an EMBL/GenBank/DDBJ whole genome shotgun (WGS) entry which is preliminary data.</text>
</comment>
<proteinExistence type="inferred from homology"/>
<reference evidence="6 7" key="1">
    <citation type="journal article" date="2012" name="Int. J. Syst. Evol. Microbiol.">
        <title>Vibrio caribbeanicus sp. nov., isolated from the marine sponge Scleritoderma cyanea.</title>
        <authorList>
            <person name="Hoffmann M."/>
            <person name="Monday S.R."/>
            <person name="Allard M.W."/>
            <person name="Strain E.A."/>
            <person name="Whittaker P."/>
            <person name="Naum M."/>
            <person name="McCarthy P.J."/>
            <person name="Lopez J.V."/>
            <person name="Fischer M."/>
            <person name="Brown E.W."/>
        </authorList>
    </citation>
    <scope>NUCLEOTIDE SEQUENCE [LARGE SCALE GENOMIC DNA]</scope>
    <source>
        <strain evidence="6 7">ATCC BAA-2122</strain>
    </source>
</reference>
<dbReference type="EMBL" id="AEIU01000123">
    <property type="protein sequence ID" value="EFP94644.1"/>
    <property type="molecule type" value="Genomic_DNA"/>
</dbReference>
<dbReference type="SUPFAM" id="SSF52833">
    <property type="entry name" value="Thioredoxin-like"/>
    <property type="match status" value="1"/>
</dbReference>
<dbReference type="Proteomes" id="UP000002943">
    <property type="component" value="Unassembled WGS sequence"/>
</dbReference>
<evidence type="ECO:0000313" key="6">
    <source>
        <dbReference type="EMBL" id="EFP94644.1"/>
    </source>
</evidence>
<sequence length="181" mass="20123">MKYSWLLSLCFVGNAVADCRPILESDQRLLNSTESVKLCDAFEEKAVLIVNTASQCGYTSQFEGLEALYQKYKTAGFTVLGFPSNDFKQDRGSEENTAKVCRLDYGVTFPMLARSSVKGDQANPVYQEIKKQTNLEPRWNFYKFLINSKGEVVASFPSSVTPDSSLLSQAIENTLAQAVTN</sequence>
<evidence type="ECO:0000256" key="4">
    <source>
        <dbReference type="PIRSR" id="PIRSR000303-1"/>
    </source>
</evidence>
<evidence type="ECO:0000256" key="3">
    <source>
        <dbReference type="ARBA" id="ARBA00023002"/>
    </source>
</evidence>
<protein>
    <recommendedName>
        <fullName evidence="5">Glutathione peroxidase</fullName>
    </recommendedName>
</protein>
<dbReference type="GO" id="GO:0034599">
    <property type="term" value="P:cellular response to oxidative stress"/>
    <property type="evidence" value="ECO:0007669"/>
    <property type="project" value="TreeGrafter"/>
</dbReference>
<keyword evidence="2 5" id="KW-0575">Peroxidase</keyword>
<dbReference type="PIRSF" id="PIRSF000303">
    <property type="entry name" value="Glutathion_perox"/>
    <property type="match status" value="1"/>
</dbReference>
<gene>
    <name evidence="6" type="ORF">VIBC2010_03205</name>
</gene>
<evidence type="ECO:0000256" key="5">
    <source>
        <dbReference type="RuleBase" id="RU000499"/>
    </source>
</evidence>
<dbReference type="PANTHER" id="PTHR11592:SF44">
    <property type="entry name" value="GLUTATHIONE PEROXIDASE"/>
    <property type="match status" value="1"/>
</dbReference>
<evidence type="ECO:0000256" key="2">
    <source>
        <dbReference type="ARBA" id="ARBA00022559"/>
    </source>
</evidence>
<dbReference type="InterPro" id="IPR036249">
    <property type="entry name" value="Thioredoxin-like_sf"/>
</dbReference>
<evidence type="ECO:0000256" key="1">
    <source>
        <dbReference type="ARBA" id="ARBA00006926"/>
    </source>
</evidence>
<dbReference type="InterPro" id="IPR000889">
    <property type="entry name" value="Glutathione_peroxidase"/>
</dbReference>
<dbReference type="AlphaFoldDB" id="E3BQM0"/>
<feature type="active site" evidence="4">
    <location>
        <position position="56"/>
    </location>
</feature>
<dbReference type="Gene3D" id="3.40.30.10">
    <property type="entry name" value="Glutaredoxin"/>
    <property type="match status" value="1"/>
</dbReference>
<keyword evidence="7" id="KW-1185">Reference proteome</keyword>
<accession>E3BQM0</accession>
<dbReference type="CDD" id="cd00340">
    <property type="entry name" value="GSH_Peroxidase"/>
    <property type="match status" value="1"/>
</dbReference>
<dbReference type="GO" id="GO:0004601">
    <property type="term" value="F:peroxidase activity"/>
    <property type="evidence" value="ECO:0007669"/>
    <property type="project" value="UniProtKB-KW"/>
</dbReference>
<dbReference type="eggNOG" id="COG0386">
    <property type="taxonomic scope" value="Bacteria"/>
</dbReference>
<dbReference type="Pfam" id="PF00255">
    <property type="entry name" value="GSHPx"/>
    <property type="match status" value="1"/>
</dbReference>
<keyword evidence="3 5" id="KW-0560">Oxidoreductase</keyword>
<dbReference type="PRINTS" id="PR01011">
    <property type="entry name" value="GLUTPROXDASE"/>
</dbReference>
<name>E3BQM0_9VIBR</name>
<evidence type="ECO:0000313" key="7">
    <source>
        <dbReference type="Proteomes" id="UP000002943"/>
    </source>
</evidence>